<keyword evidence="7" id="KW-1185">Reference proteome</keyword>
<evidence type="ECO:0000256" key="3">
    <source>
        <dbReference type="ARBA" id="ARBA00022737"/>
    </source>
</evidence>
<keyword evidence="4" id="KW-0539">Nucleus</keyword>
<dbReference type="OrthoDB" id="266138at2759"/>
<evidence type="ECO:0000256" key="2">
    <source>
        <dbReference type="ARBA" id="ARBA00022614"/>
    </source>
</evidence>
<dbReference type="PROSITE" id="PS51450">
    <property type="entry name" value="LRR"/>
    <property type="match status" value="4"/>
</dbReference>
<keyword evidence="3" id="KW-0677">Repeat</keyword>
<accession>A0A9N9HTG0</accession>
<name>A0A9N9HTG0_9GLOM</name>
<reference evidence="6" key="1">
    <citation type="submission" date="2021-06" db="EMBL/GenBank/DDBJ databases">
        <authorList>
            <person name="Kallberg Y."/>
            <person name="Tangrot J."/>
            <person name="Rosling A."/>
        </authorList>
    </citation>
    <scope>NUCLEOTIDE SEQUENCE</scope>
    <source>
        <strain evidence="6">IN212</strain>
    </source>
</reference>
<protein>
    <submittedName>
        <fullName evidence="6">2215_t:CDS:1</fullName>
    </submittedName>
</protein>
<sequence length="134" mass="15522">MENLRNLKILSIQSNRLTQIKGLEGLINLEEIYLSHNGINELGGFENNMKLRVIDISNNNIKHIENIAHLENLEEFWASNNHLSDFEELSSQLSHLKKLTTVYFEGNPLQKEQQSLYRLKVKTHLPQLTQIDAT</sequence>
<evidence type="ECO:0000313" key="7">
    <source>
        <dbReference type="Proteomes" id="UP000789396"/>
    </source>
</evidence>
<dbReference type="GO" id="GO:0005737">
    <property type="term" value="C:cytoplasm"/>
    <property type="evidence" value="ECO:0007669"/>
    <property type="project" value="TreeGrafter"/>
</dbReference>
<gene>
    <name evidence="6" type="ORF">RFULGI_LOCUS10561</name>
</gene>
<dbReference type="PANTHER" id="PTHR15454">
    <property type="entry name" value="NISCHARIN RELATED"/>
    <property type="match status" value="1"/>
</dbReference>
<evidence type="ECO:0000256" key="1">
    <source>
        <dbReference type="ARBA" id="ARBA00004123"/>
    </source>
</evidence>
<dbReference type="PANTHER" id="PTHR15454:SF56">
    <property type="entry name" value="PROTEIN PHOSPHATASE 1 REGULATORY SUBUNIT 7-RELATED"/>
    <property type="match status" value="1"/>
</dbReference>
<dbReference type="SMART" id="SM00365">
    <property type="entry name" value="LRR_SD22"/>
    <property type="match status" value="4"/>
</dbReference>
<dbReference type="InterPro" id="IPR032675">
    <property type="entry name" value="LRR_dom_sf"/>
</dbReference>
<dbReference type="AlphaFoldDB" id="A0A9N9HTG0"/>
<evidence type="ECO:0000256" key="5">
    <source>
        <dbReference type="ARBA" id="ARBA00023460"/>
    </source>
</evidence>
<dbReference type="Pfam" id="PF14580">
    <property type="entry name" value="LRR_9"/>
    <property type="match status" value="1"/>
</dbReference>
<dbReference type="SMART" id="SM00369">
    <property type="entry name" value="LRR_TYP"/>
    <property type="match status" value="3"/>
</dbReference>
<feature type="non-terminal residue" evidence="6">
    <location>
        <position position="134"/>
    </location>
</feature>
<keyword evidence="2" id="KW-0433">Leucine-rich repeat</keyword>
<proteinExistence type="inferred from homology"/>
<comment type="subcellular location">
    <subcellularLocation>
        <location evidence="1">Nucleus</location>
    </subcellularLocation>
</comment>
<evidence type="ECO:0000313" key="6">
    <source>
        <dbReference type="EMBL" id="CAG8704681.1"/>
    </source>
</evidence>
<dbReference type="SUPFAM" id="SSF52058">
    <property type="entry name" value="L domain-like"/>
    <property type="match status" value="1"/>
</dbReference>
<dbReference type="InterPro" id="IPR001611">
    <property type="entry name" value="Leu-rich_rpt"/>
</dbReference>
<dbReference type="EMBL" id="CAJVPZ010021099">
    <property type="protein sequence ID" value="CAG8704681.1"/>
    <property type="molecule type" value="Genomic_DNA"/>
</dbReference>
<comment type="similarity">
    <text evidence="5">Belongs to the SDS22 family.</text>
</comment>
<dbReference type="InterPro" id="IPR003591">
    <property type="entry name" value="Leu-rich_rpt_typical-subtyp"/>
</dbReference>
<dbReference type="Gene3D" id="3.80.10.10">
    <property type="entry name" value="Ribonuclease Inhibitor"/>
    <property type="match status" value="1"/>
</dbReference>
<dbReference type="FunFam" id="3.80.10.10:FF:000055">
    <property type="entry name" value="Protein phosphatase 1 regulatory subunit 7"/>
    <property type="match status" value="1"/>
</dbReference>
<dbReference type="GO" id="GO:0005634">
    <property type="term" value="C:nucleus"/>
    <property type="evidence" value="ECO:0007669"/>
    <property type="project" value="UniProtKB-SubCell"/>
</dbReference>
<organism evidence="6 7">
    <name type="scientific">Racocetra fulgida</name>
    <dbReference type="NCBI Taxonomy" id="60492"/>
    <lineage>
        <taxon>Eukaryota</taxon>
        <taxon>Fungi</taxon>
        <taxon>Fungi incertae sedis</taxon>
        <taxon>Mucoromycota</taxon>
        <taxon>Glomeromycotina</taxon>
        <taxon>Glomeromycetes</taxon>
        <taxon>Diversisporales</taxon>
        <taxon>Gigasporaceae</taxon>
        <taxon>Racocetra</taxon>
    </lineage>
</organism>
<comment type="caution">
    <text evidence="6">The sequence shown here is derived from an EMBL/GenBank/DDBJ whole genome shotgun (WGS) entry which is preliminary data.</text>
</comment>
<evidence type="ECO:0000256" key="4">
    <source>
        <dbReference type="ARBA" id="ARBA00023242"/>
    </source>
</evidence>
<dbReference type="Proteomes" id="UP000789396">
    <property type="component" value="Unassembled WGS sequence"/>
</dbReference>